<accession>A0ABQ1LKP9</accession>
<sequence length="123" mass="13222">MSYKPLRDFLFENLLSEDRREKGFIMQRLALVFCVVLCAATGPLLALGSSLARDSDRLVLVVSTPFGPTVGQIIERSALVEVYPVRAPFGAFVILSDPADAAILRAAGAVILLSGERIIALCS</sequence>
<name>A0ABQ1LKP9_9RHOB</name>
<gene>
    <name evidence="1" type="ORF">GCM10011363_45700</name>
</gene>
<reference evidence="2" key="1">
    <citation type="journal article" date="2019" name="Int. J. Syst. Evol. Microbiol.">
        <title>The Global Catalogue of Microorganisms (GCM) 10K type strain sequencing project: providing services to taxonomists for standard genome sequencing and annotation.</title>
        <authorList>
            <consortium name="The Broad Institute Genomics Platform"/>
            <consortium name="The Broad Institute Genome Sequencing Center for Infectious Disease"/>
            <person name="Wu L."/>
            <person name="Ma J."/>
        </authorList>
    </citation>
    <scope>NUCLEOTIDE SEQUENCE [LARGE SCALE GENOMIC DNA]</scope>
    <source>
        <strain evidence="2">CGMCC 1.12478</strain>
    </source>
</reference>
<dbReference type="EMBL" id="BMFC01000033">
    <property type="protein sequence ID" value="GGC24064.1"/>
    <property type="molecule type" value="Genomic_DNA"/>
</dbReference>
<proteinExistence type="predicted"/>
<protein>
    <submittedName>
        <fullName evidence="1">Uncharacterized protein</fullName>
    </submittedName>
</protein>
<organism evidence="1 2">
    <name type="scientific">Marivita lacus</name>
    <dbReference type="NCBI Taxonomy" id="1323742"/>
    <lineage>
        <taxon>Bacteria</taxon>
        <taxon>Pseudomonadati</taxon>
        <taxon>Pseudomonadota</taxon>
        <taxon>Alphaproteobacteria</taxon>
        <taxon>Rhodobacterales</taxon>
        <taxon>Roseobacteraceae</taxon>
        <taxon>Marivita</taxon>
    </lineage>
</organism>
<dbReference type="Proteomes" id="UP000645462">
    <property type="component" value="Unassembled WGS sequence"/>
</dbReference>
<evidence type="ECO:0000313" key="1">
    <source>
        <dbReference type="EMBL" id="GGC24064.1"/>
    </source>
</evidence>
<comment type="caution">
    <text evidence="1">The sequence shown here is derived from an EMBL/GenBank/DDBJ whole genome shotgun (WGS) entry which is preliminary data.</text>
</comment>
<evidence type="ECO:0000313" key="2">
    <source>
        <dbReference type="Proteomes" id="UP000645462"/>
    </source>
</evidence>
<keyword evidence="2" id="KW-1185">Reference proteome</keyword>